<dbReference type="Proteomes" id="UP000318741">
    <property type="component" value="Chromosome"/>
</dbReference>
<organism evidence="2 3">
    <name type="scientific">Alienimonas californiensis</name>
    <dbReference type="NCBI Taxonomy" id="2527989"/>
    <lineage>
        <taxon>Bacteria</taxon>
        <taxon>Pseudomonadati</taxon>
        <taxon>Planctomycetota</taxon>
        <taxon>Planctomycetia</taxon>
        <taxon>Planctomycetales</taxon>
        <taxon>Planctomycetaceae</taxon>
        <taxon>Alienimonas</taxon>
    </lineage>
</organism>
<evidence type="ECO:0008006" key="4">
    <source>
        <dbReference type="Google" id="ProtNLM"/>
    </source>
</evidence>
<sequence>MPDLSDTPTTFSAGKPLREAASGAPDADDQPLPAGCDRPATFTLYSHGEVTALGWDGAVAIDPDPATFLQEVADLAAGAGAKALAIDLTGLERFPPGLLGGLPALVRRGVRVLLFNPTPDVRELLRVSHLDRHLGVHEVDVPAPR</sequence>
<dbReference type="Gene3D" id="3.30.750.24">
    <property type="entry name" value="STAS domain"/>
    <property type="match status" value="1"/>
</dbReference>
<evidence type="ECO:0000256" key="1">
    <source>
        <dbReference type="SAM" id="MobiDB-lite"/>
    </source>
</evidence>
<proteinExistence type="predicted"/>
<dbReference type="InterPro" id="IPR036513">
    <property type="entry name" value="STAS_dom_sf"/>
</dbReference>
<feature type="region of interest" description="Disordered" evidence="1">
    <location>
        <begin position="1"/>
        <end position="35"/>
    </location>
</feature>
<protein>
    <recommendedName>
        <fullName evidence="4">STAS domain-containing protein</fullName>
    </recommendedName>
</protein>
<dbReference type="EMBL" id="CP036265">
    <property type="protein sequence ID" value="QDT16189.1"/>
    <property type="molecule type" value="Genomic_DNA"/>
</dbReference>
<dbReference type="AlphaFoldDB" id="A0A517P9Z3"/>
<keyword evidence="3" id="KW-1185">Reference proteome</keyword>
<reference evidence="2 3" key="1">
    <citation type="submission" date="2019-02" db="EMBL/GenBank/DDBJ databases">
        <title>Deep-cultivation of Planctomycetes and their phenomic and genomic characterization uncovers novel biology.</title>
        <authorList>
            <person name="Wiegand S."/>
            <person name="Jogler M."/>
            <person name="Boedeker C."/>
            <person name="Pinto D."/>
            <person name="Vollmers J."/>
            <person name="Rivas-Marin E."/>
            <person name="Kohn T."/>
            <person name="Peeters S.H."/>
            <person name="Heuer A."/>
            <person name="Rast P."/>
            <person name="Oberbeckmann S."/>
            <person name="Bunk B."/>
            <person name="Jeske O."/>
            <person name="Meyerdierks A."/>
            <person name="Storesund J.E."/>
            <person name="Kallscheuer N."/>
            <person name="Luecker S."/>
            <person name="Lage O.M."/>
            <person name="Pohl T."/>
            <person name="Merkel B.J."/>
            <person name="Hornburger P."/>
            <person name="Mueller R.-W."/>
            <person name="Bruemmer F."/>
            <person name="Labrenz M."/>
            <person name="Spormann A.M."/>
            <person name="Op den Camp H."/>
            <person name="Overmann J."/>
            <person name="Amann R."/>
            <person name="Jetten M.S.M."/>
            <person name="Mascher T."/>
            <person name="Medema M.H."/>
            <person name="Devos D.P."/>
            <person name="Kaster A.-K."/>
            <person name="Ovreas L."/>
            <person name="Rohde M."/>
            <person name="Galperin M.Y."/>
            <person name="Jogler C."/>
        </authorList>
    </citation>
    <scope>NUCLEOTIDE SEQUENCE [LARGE SCALE GENOMIC DNA]</scope>
    <source>
        <strain evidence="2 3">CA12</strain>
    </source>
</reference>
<name>A0A517P9Z3_9PLAN</name>
<gene>
    <name evidence="2" type="ORF">CA12_22880</name>
</gene>
<evidence type="ECO:0000313" key="3">
    <source>
        <dbReference type="Proteomes" id="UP000318741"/>
    </source>
</evidence>
<feature type="compositionally biased region" description="Polar residues" evidence="1">
    <location>
        <begin position="1"/>
        <end position="12"/>
    </location>
</feature>
<accession>A0A517P9Z3</accession>
<evidence type="ECO:0000313" key="2">
    <source>
        <dbReference type="EMBL" id="QDT16189.1"/>
    </source>
</evidence>
<dbReference type="RefSeq" id="WP_145359054.1">
    <property type="nucleotide sequence ID" value="NZ_CP036265.1"/>
</dbReference>
<dbReference type="KEGG" id="acaf:CA12_22880"/>
<dbReference type="SUPFAM" id="SSF52091">
    <property type="entry name" value="SpoIIaa-like"/>
    <property type="match status" value="1"/>
</dbReference>